<dbReference type="KEGG" id="shx:MS3_00007963"/>
<dbReference type="InterPro" id="IPR022776">
    <property type="entry name" value="TRM13/UPF0224_CHHC_Znf_dom"/>
</dbReference>
<keyword evidence="4 12" id="KW-0949">S-adenosyl-L-methionine</keyword>
<evidence type="ECO:0000256" key="3">
    <source>
        <dbReference type="ARBA" id="ARBA00022679"/>
    </source>
</evidence>
<dbReference type="GeneID" id="24588654"/>
<dbReference type="Proteomes" id="UP000471633">
    <property type="component" value="Unassembled WGS sequence"/>
</dbReference>
<dbReference type="PANTHER" id="PTHR12998:SF0">
    <property type="entry name" value="TRNA:M(4)X MODIFICATION ENZYME TRM13 HOMOLOG"/>
    <property type="match status" value="1"/>
</dbReference>
<keyword evidence="5 12" id="KW-0819">tRNA processing</keyword>
<dbReference type="InterPro" id="IPR007871">
    <property type="entry name" value="Methyltransferase_TRM13"/>
</dbReference>
<organism evidence="14 15">
    <name type="scientific">Schistosoma haematobium</name>
    <name type="common">Blood fluke</name>
    <dbReference type="NCBI Taxonomy" id="6185"/>
    <lineage>
        <taxon>Eukaryota</taxon>
        <taxon>Metazoa</taxon>
        <taxon>Spiralia</taxon>
        <taxon>Lophotrochozoa</taxon>
        <taxon>Platyhelminthes</taxon>
        <taxon>Trematoda</taxon>
        <taxon>Digenea</taxon>
        <taxon>Strigeidida</taxon>
        <taxon>Schistosomatoidea</taxon>
        <taxon>Schistosomatidae</taxon>
        <taxon>Schistosoma</taxon>
    </lineage>
</organism>
<evidence type="ECO:0000313" key="14">
    <source>
        <dbReference type="EMBL" id="KAH9583617.1"/>
    </source>
</evidence>
<dbReference type="OrthoDB" id="258806at2759"/>
<dbReference type="Pfam" id="PF05253">
    <property type="entry name" value="zf-U11-48K"/>
    <property type="match status" value="1"/>
</dbReference>
<proteinExistence type="inferred from homology"/>
<dbReference type="AlphaFoldDB" id="A0A922INS7"/>
<keyword evidence="2 12" id="KW-0489">Methyltransferase</keyword>
<sequence length="481" mass="54317">MACEERCGYFMNEKNKFCHQLRAKGSDRCFYHISEPSIAKMACPMDPTHFVSPSNLNKHLKKCSKRRRVKAVYDVTGINSANLCDRKIVPKMSLADVSAVTTLRLIARLEELSTELNLIDRIEDSSVGDIHPLISFTMNNPRHWCTNGLAGLNEIPSFLQSDSISLNSSNDKVNQDTNVSEDNFSVNPEHAIRGSTRHIYQNGCLIRVLEKENLLTTGNLYLEFGAGRAGLSHWINNCLASSELGSRCYDRFPGVWPVKAPETDFIVVELNSVRNKMDRRQRDEGNFTRIRIDIANLDLTHVPLIQENKRPLIAVAKHLCGDATDLSLRCLKNGENVMNLSGIMFAVCCHSKCTWDETVGRFWLEKEAKITSDEFRLISYFSSWAVCGFKCESSEQADNPIHSSNQSYLEALKSDNEKECQDALHNLDVCVKVKIGKICKRLIDWGRLMYIKHELNLPNISSVAYTTSDVTPENIVICASR</sequence>
<comment type="similarity">
    <text evidence="1 12">Belongs to the methyltransferase TRM13 family.</text>
</comment>
<reference evidence="14" key="4">
    <citation type="journal article" date="2022" name="PLoS Pathog.">
        <title>Chromosome-level genome of Schistosoma haematobium underpins genome-wide explorations of molecular variation.</title>
        <authorList>
            <person name="Stroehlein A.J."/>
            <person name="Korhonen P.K."/>
            <person name="Lee V.V."/>
            <person name="Ralph S.A."/>
            <person name="Mentink-Kane M."/>
            <person name="You H."/>
            <person name="McManus D.P."/>
            <person name="Tchuente L.T."/>
            <person name="Stothard J.R."/>
            <person name="Kaur P."/>
            <person name="Dudchenko O."/>
            <person name="Aiden E.L."/>
            <person name="Yang B."/>
            <person name="Yang H."/>
            <person name="Emery A.M."/>
            <person name="Webster B.L."/>
            <person name="Brindley P.J."/>
            <person name="Rollinson D."/>
            <person name="Chang B.C.H."/>
            <person name="Gasser R.B."/>
            <person name="Young N.D."/>
        </authorList>
    </citation>
    <scope>NUCLEOTIDE SEQUENCE</scope>
</reference>
<dbReference type="GO" id="GO:0030488">
    <property type="term" value="P:tRNA methylation"/>
    <property type="evidence" value="ECO:0007669"/>
    <property type="project" value="InterPro"/>
</dbReference>
<dbReference type="PANTHER" id="PTHR12998">
    <property type="entry name" value="TRNA:M(4)X MODIFICATION ENZYME TRM13 HOMOLOG"/>
    <property type="match status" value="1"/>
</dbReference>
<comment type="catalytic activity">
    <reaction evidence="10 12">
        <text>cytidine(4) in tRNA(Gly)(GCC) + S-adenosyl-L-methionine = 2'-O-methylcytidine(4) in tRNA(Gly)(GCC) + S-adenosyl-L-homocysteine + H(+)</text>
        <dbReference type="Rhea" id="RHEA:43192"/>
        <dbReference type="Rhea" id="RHEA-COMP:10399"/>
        <dbReference type="Rhea" id="RHEA-COMP:10400"/>
        <dbReference type="ChEBI" id="CHEBI:15378"/>
        <dbReference type="ChEBI" id="CHEBI:57856"/>
        <dbReference type="ChEBI" id="CHEBI:59789"/>
        <dbReference type="ChEBI" id="CHEBI:74495"/>
        <dbReference type="ChEBI" id="CHEBI:82748"/>
        <dbReference type="EC" id="2.1.1.225"/>
    </reaction>
</comment>
<dbReference type="CTD" id="24588654"/>
<dbReference type="PROSITE" id="PS51800">
    <property type="entry name" value="ZF_CHHC_U11_48K"/>
    <property type="match status" value="1"/>
</dbReference>
<gene>
    <name evidence="14" type="primary">TRMT13_1</name>
    <name evidence="14" type="ORF">MS3_00007963</name>
</gene>
<protein>
    <recommendedName>
        <fullName evidence="12">tRNA:m(4)X modification enzyme TRM13</fullName>
        <ecNumber evidence="12">2.1.1.225</ecNumber>
    </recommendedName>
</protein>
<dbReference type="EMBL" id="AMPZ03000005">
    <property type="protein sequence ID" value="KAH9583617.1"/>
    <property type="molecule type" value="Genomic_DNA"/>
</dbReference>
<dbReference type="RefSeq" id="XP_051066878.1">
    <property type="nucleotide sequence ID" value="XM_051216302.1"/>
</dbReference>
<evidence type="ECO:0000256" key="8">
    <source>
        <dbReference type="ARBA" id="ARBA00022833"/>
    </source>
</evidence>
<dbReference type="EC" id="2.1.1.225" evidence="12"/>
<evidence type="ECO:0000256" key="4">
    <source>
        <dbReference type="ARBA" id="ARBA00022691"/>
    </source>
</evidence>
<evidence type="ECO:0000256" key="12">
    <source>
        <dbReference type="RuleBase" id="RU367103"/>
    </source>
</evidence>
<name>A0A922INS7_SCHHA</name>
<dbReference type="InterPro" id="IPR039044">
    <property type="entry name" value="Trm13"/>
</dbReference>
<evidence type="ECO:0000256" key="6">
    <source>
        <dbReference type="ARBA" id="ARBA00022723"/>
    </source>
</evidence>
<dbReference type="Pfam" id="PF05206">
    <property type="entry name" value="TRM13"/>
    <property type="match status" value="1"/>
</dbReference>
<evidence type="ECO:0000313" key="15">
    <source>
        <dbReference type="Proteomes" id="UP000471633"/>
    </source>
</evidence>
<comment type="caution">
    <text evidence="14">The sequence shown here is derived from an EMBL/GenBank/DDBJ whole genome shotgun (WGS) entry which is preliminary data.</text>
</comment>
<evidence type="ECO:0000256" key="11">
    <source>
        <dbReference type="ARBA" id="ARBA00049393"/>
    </source>
</evidence>
<comment type="catalytic activity">
    <reaction evidence="9 12">
        <text>cytidine(4) in tRNA(Pro) + S-adenosyl-L-methionine = 2'-O-methylcytidine(4) in tRNA(Pro) + S-adenosyl-L-homocysteine + H(+)</text>
        <dbReference type="Rhea" id="RHEA:32767"/>
        <dbReference type="Rhea" id="RHEA-COMP:10397"/>
        <dbReference type="Rhea" id="RHEA-COMP:10398"/>
        <dbReference type="ChEBI" id="CHEBI:15378"/>
        <dbReference type="ChEBI" id="CHEBI:57856"/>
        <dbReference type="ChEBI" id="CHEBI:59789"/>
        <dbReference type="ChEBI" id="CHEBI:74495"/>
        <dbReference type="ChEBI" id="CHEBI:82748"/>
        <dbReference type="EC" id="2.1.1.225"/>
    </reaction>
</comment>
<reference evidence="14" key="1">
    <citation type="journal article" date="2012" name="Nat. Genet.">
        <title>Whole-genome sequence of Schistosoma haematobium.</title>
        <authorList>
            <person name="Young N.D."/>
            <person name="Jex A.R."/>
            <person name="Li B."/>
            <person name="Liu S."/>
            <person name="Yang L."/>
            <person name="Xiong Z."/>
            <person name="Li Y."/>
            <person name="Cantacessi C."/>
            <person name="Hall R.S."/>
            <person name="Xu X."/>
            <person name="Chen F."/>
            <person name="Wu X."/>
            <person name="Zerlotini A."/>
            <person name="Oliveira G."/>
            <person name="Hofmann A."/>
            <person name="Zhang G."/>
            <person name="Fang X."/>
            <person name="Kang Y."/>
            <person name="Campbell B.E."/>
            <person name="Loukas A."/>
            <person name="Ranganathan S."/>
            <person name="Rollinson D."/>
            <person name="Rinaldi G."/>
            <person name="Brindley P.J."/>
            <person name="Yang H."/>
            <person name="Wang J."/>
            <person name="Wang J."/>
            <person name="Gasser R.B."/>
        </authorList>
    </citation>
    <scope>NUCLEOTIDE SEQUENCE</scope>
</reference>
<reference evidence="14" key="2">
    <citation type="journal article" date="2019" name="Gigascience">
        <title>High-quality Schistosoma haematobium genome achieved by single-molecule and long-range sequencing.</title>
        <authorList>
            <person name="Stroehlein A.J."/>
            <person name="Korhonen P.K."/>
            <person name="Chong T.M."/>
            <person name="Lim Y.L."/>
            <person name="Chan K.G."/>
            <person name="Webster B."/>
            <person name="Rollinson D."/>
            <person name="Brindley P.J."/>
            <person name="Gasser R.B."/>
            <person name="Young N.D."/>
        </authorList>
    </citation>
    <scope>NUCLEOTIDE SEQUENCE</scope>
</reference>
<keyword evidence="7 12" id="KW-0863">Zinc-finger</keyword>
<comment type="function">
    <text evidence="12">tRNA methylase which 2'-O-methylates cytidine(4) in tRNA(Pro) and tRNA(Gly)(GCC), and adenosine(4) in tRNA(His).</text>
</comment>
<evidence type="ECO:0000256" key="5">
    <source>
        <dbReference type="ARBA" id="ARBA00022694"/>
    </source>
</evidence>
<keyword evidence="8 12" id="KW-0862">Zinc</keyword>
<evidence type="ECO:0000256" key="1">
    <source>
        <dbReference type="ARBA" id="ARBA00005265"/>
    </source>
</evidence>
<reference evidence="14" key="3">
    <citation type="submission" date="2021-06" db="EMBL/GenBank/DDBJ databases">
        <title>Chromosome-level genome assembly for S. haematobium.</title>
        <authorList>
            <person name="Stroehlein A.J."/>
        </authorList>
    </citation>
    <scope>NUCLEOTIDE SEQUENCE</scope>
</reference>
<dbReference type="GO" id="GO:0008270">
    <property type="term" value="F:zinc ion binding"/>
    <property type="evidence" value="ECO:0007669"/>
    <property type="project" value="UniProtKB-KW"/>
</dbReference>
<keyword evidence="3 12" id="KW-0808">Transferase</keyword>
<feature type="domain" description="CHHC U11-48K-type" evidence="13">
    <location>
        <begin position="40"/>
        <end position="67"/>
    </location>
</feature>
<evidence type="ECO:0000256" key="9">
    <source>
        <dbReference type="ARBA" id="ARBA00048165"/>
    </source>
</evidence>
<evidence type="ECO:0000259" key="13">
    <source>
        <dbReference type="PROSITE" id="PS51800"/>
    </source>
</evidence>
<accession>A0A922INS7</accession>
<comment type="catalytic activity">
    <reaction evidence="11 12">
        <text>adenosine(4) in tRNA(His) + S-adenosyl-L-methionine = 2'-O-methyladenosine(4) in tRNA(His) + S-adenosyl-L-homocysteine + H(+)</text>
        <dbReference type="Rhea" id="RHEA:43196"/>
        <dbReference type="Rhea" id="RHEA-COMP:10401"/>
        <dbReference type="Rhea" id="RHEA-COMP:10402"/>
        <dbReference type="ChEBI" id="CHEBI:15378"/>
        <dbReference type="ChEBI" id="CHEBI:57856"/>
        <dbReference type="ChEBI" id="CHEBI:59789"/>
        <dbReference type="ChEBI" id="CHEBI:74411"/>
        <dbReference type="ChEBI" id="CHEBI:74477"/>
        <dbReference type="EC" id="2.1.1.225"/>
    </reaction>
</comment>
<evidence type="ECO:0000256" key="7">
    <source>
        <dbReference type="ARBA" id="ARBA00022771"/>
    </source>
</evidence>
<evidence type="ECO:0000256" key="2">
    <source>
        <dbReference type="ARBA" id="ARBA00022603"/>
    </source>
</evidence>
<keyword evidence="15" id="KW-1185">Reference proteome</keyword>
<dbReference type="GO" id="GO:0106050">
    <property type="term" value="F:tRNA 2'-O-methyltransferase activity"/>
    <property type="evidence" value="ECO:0007669"/>
    <property type="project" value="UniProtKB-UniRule"/>
</dbReference>
<evidence type="ECO:0000256" key="10">
    <source>
        <dbReference type="ARBA" id="ARBA00048635"/>
    </source>
</evidence>
<keyword evidence="6 12" id="KW-0479">Metal-binding</keyword>